<gene>
    <name evidence="1" type="ORF">SDC9_71960</name>
</gene>
<comment type="caution">
    <text evidence="1">The sequence shown here is derived from an EMBL/GenBank/DDBJ whole genome shotgun (WGS) entry which is preliminary data.</text>
</comment>
<dbReference type="AlphaFoldDB" id="A0A644YA76"/>
<name>A0A644YA76_9ZZZZ</name>
<accession>A0A644YA76</accession>
<organism evidence="1">
    <name type="scientific">bioreactor metagenome</name>
    <dbReference type="NCBI Taxonomy" id="1076179"/>
    <lineage>
        <taxon>unclassified sequences</taxon>
        <taxon>metagenomes</taxon>
        <taxon>ecological metagenomes</taxon>
    </lineage>
</organism>
<proteinExistence type="predicted"/>
<evidence type="ECO:0000313" key="1">
    <source>
        <dbReference type="EMBL" id="MPM25466.1"/>
    </source>
</evidence>
<dbReference type="EMBL" id="VSSQ01004504">
    <property type="protein sequence ID" value="MPM25466.1"/>
    <property type="molecule type" value="Genomic_DNA"/>
</dbReference>
<reference evidence="1" key="1">
    <citation type="submission" date="2019-08" db="EMBL/GenBank/DDBJ databases">
        <authorList>
            <person name="Kucharzyk K."/>
            <person name="Murdoch R.W."/>
            <person name="Higgins S."/>
            <person name="Loffler F."/>
        </authorList>
    </citation>
    <scope>NUCLEOTIDE SEQUENCE</scope>
</reference>
<sequence length="103" mass="11334">MITGNNDFYGFFEVTLNDILASHFDGTQSSFVDDVSQLGAGSAAGRSCNGIEVDAFAQLDISGMHTQNSFASLEVWQFYRYAPVETSRTQECLIKCFRSVGRS</sequence>
<protein>
    <submittedName>
        <fullName evidence="1">Uncharacterized protein</fullName>
    </submittedName>
</protein>